<dbReference type="EC" id="2.7.4.25" evidence="8"/>
<evidence type="ECO:0000256" key="8">
    <source>
        <dbReference type="HAMAP-Rule" id="MF_00238"/>
    </source>
</evidence>
<dbReference type="Proteomes" id="UP001597371">
    <property type="component" value="Unassembled WGS sequence"/>
</dbReference>
<keyword evidence="5 8" id="KW-0067">ATP-binding</keyword>
<evidence type="ECO:0000256" key="2">
    <source>
        <dbReference type="ARBA" id="ARBA00022679"/>
    </source>
</evidence>
<comment type="similarity">
    <text evidence="1 8">Belongs to the cytidylate kinase family. Type 1 subfamily.</text>
</comment>
<evidence type="ECO:0000256" key="5">
    <source>
        <dbReference type="ARBA" id="ARBA00022840"/>
    </source>
</evidence>
<dbReference type="InterPro" id="IPR003136">
    <property type="entry name" value="Cytidylate_kin"/>
</dbReference>
<dbReference type="SUPFAM" id="SSF52540">
    <property type="entry name" value="P-loop containing nucleoside triphosphate hydrolases"/>
    <property type="match status" value="1"/>
</dbReference>
<evidence type="ECO:0000313" key="10">
    <source>
        <dbReference type="EMBL" id="MFD2238949.1"/>
    </source>
</evidence>
<name>A0ABW5CNP3_9HYPH</name>
<evidence type="ECO:0000256" key="4">
    <source>
        <dbReference type="ARBA" id="ARBA00022777"/>
    </source>
</evidence>
<dbReference type="EMBL" id="JBHUIJ010000022">
    <property type="protein sequence ID" value="MFD2238949.1"/>
    <property type="molecule type" value="Genomic_DNA"/>
</dbReference>
<keyword evidence="11" id="KW-1185">Reference proteome</keyword>
<comment type="catalytic activity">
    <reaction evidence="6 8">
        <text>dCMP + ATP = dCDP + ADP</text>
        <dbReference type="Rhea" id="RHEA:25094"/>
        <dbReference type="ChEBI" id="CHEBI:30616"/>
        <dbReference type="ChEBI" id="CHEBI:57566"/>
        <dbReference type="ChEBI" id="CHEBI:58593"/>
        <dbReference type="ChEBI" id="CHEBI:456216"/>
        <dbReference type="EC" id="2.7.4.25"/>
    </reaction>
</comment>
<dbReference type="Gene3D" id="3.40.50.300">
    <property type="entry name" value="P-loop containing nucleotide triphosphate hydrolases"/>
    <property type="match status" value="1"/>
</dbReference>
<dbReference type="HAMAP" id="MF_00238">
    <property type="entry name" value="Cytidyl_kinase_type1"/>
    <property type="match status" value="1"/>
</dbReference>
<comment type="subcellular location">
    <subcellularLocation>
        <location evidence="8">Cytoplasm</location>
    </subcellularLocation>
</comment>
<evidence type="ECO:0000259" key="9">
    <source>
        <dbReference type="Pfam" id="PF02224"/>
    </source>
</evidence>
<protein>
    <recommendedName>
        <fullName evidence="8">Cytidylate kinase</fullName>
        <shortName evidence="8">CK</shortName>
        <ecNumber evidence="8">2.7.4.25</ecNumber>
    </recommendedName>
    <alternativeName>
        <fullName evidence="8">Cytidine monophosphate kinase</fullName>
        <shortName evidence="8">CMP kinase</shortName>
    </alternativeName>
</protein>
<evidence type="ECO:0000256" key="7">
    <source>
        <dbReference type="ARBA" id="ARBA00048478"/>
    </source>
</evidence>
<evidence type="ECO:0000256" key="6">
    <source>
        <dbReference type="ARBA" id="ARBA00047615"/>
    </source>
</evidence>
<reference evidence="11" key="1">
    <citation type="journal article" date="2019" name="Int. J. Syst. Evol. Microbiol.">
        <title>The Global Catalogue of Microorganisms (GCM) 10K type strain sequencing project: providing services to taxonomists for standard genome sequencing and annotation.</title>
        <authorList>
            <consortium name="The Broad Institute Genomics Platform"/>
            <consortium name="The Broad Institute Genome Sequencing Center for Infectious Disease"/>
            <person name="Wu L."/>
            <person name="Ma J."/>
        </authorList>
    </citation>
    <scope>NUCLEOTIDE SEQUENCE [LARGE SCALE GENOMIC DNA]</scope>
    <source>
        <strain evidence="11">ZS-35-S2</strain>
    </source>
</reference>
<feature type="binding site" evidence="8">
    <location>
        <begin position="10"/>
        <end position="18"/>
    </location>
    <ligand>
        <name>ATP</name>
        <dbReference type="ChEBI" id="CHEBI:30616"/>
    </ligand>
</feature>
<organism evidence="10 11">
    <name type="scientific">Aureimonas populi</name>
    <dbReference type="NCBI Taxonomy" id="1701758"/>
    <lineage>
        <taxon>Bacteria</taxon>
        <taxon>Pseudomonadati</taxon>
        <taxon>Pseudomonadota</taxon>
        <taxon>Alphaproteobacteria</taxon>
        <taxon>Hyphomicrobiales</taxon>
        <taxon>Aurantimonadaceae</taxon>
        <taxon>Aureimonas</taxon>
    </lineage>
</organism>
<dbReference type="CDD" id="cd02020">
    <property type="entry name" value="CMPK"/>
    <property type="match status" value="1"/>
</dbReference>
<dbReference type="Pfam" id="PF02224">
    <property type="entry name" value="Cytidylate_kin"/>
    <property type="match status" value="1"/>
</dbReference>
<proteinExistence type="inferred from homology"/>
<dbReference type="GO" id="GO:0016301">
    <property type="term" value="F:kinase activity"/>
    <property type="evidence" value="ECO:0007669"/>
    <property type="project" value="UniProtKB-KW"/>
</dbReference>
<keyword evidence="4 8" id="KW-0418">Kinase</keyword>
<gene>
    <name evidence="8 10" type="primary">cmk</name>
    <name evidence="10" type="ORF">ACFSKQ_15960</name>
</gene>
<dbReference type="InterPro" id="IPR011994">
    <property type="entry name" value="Cytidylate_kinase_dom"/>
</dbReference>
<evidence type="ECO:0000313" key="11">
    <source>
        <dbReference type="Proteomes" id="UP001597371"/>
    </source>
</evidence>
<keyword evidence="3 8" id="KW-0547">Nucleotide-binding</keyword>
<keyword evidence="8" id="KW-0963">Cytoplasm</keyword>
<keyword evidence="2 8" id="KW-0808">Transferase</keyword>
<dbReference type="RefSeq" id="WP_209740085.1">
    <property type="nucleotide sequence ID" value="NZ_CP072611.1"/>
</dbReference>
<dbReference type="InterPro" id="IPR027417">
    <property type="entry name" value="P-loop_NTPase"/>
</dbReference>
<comment type="catalytic activity">
    <reaction evidence="7 8">
        <text>CMP + ATP = CDP + ADP</text>
        <dbReference type="Rhea" id="RHEA:11600"/>
        <dbReference type="ChEBI" id="CHEBI:30616"/>
        <dbReference type="ChEBI" id="CHEBI:58069"/>
        <dbReference type="ChEBI" id="CHEBI:60377"/>
        <dbReference type="ChEBI" id="CHEBI:456216"/>
        <dbReference type="EC" id="2.7.4.25"/>
    </reaction>
</comment>
<dbReference type="NCBIfam" id="TIGR00017">
    <property type="entry name" value="cmk"/>
    <property type="match status" value="1"/>
</dbReference>
<evidence type="ECO:0000256" key="3">
    <source>
        <dbReference type="ARBA" id="ARBA00022741"/>
    </source>
</evidence>
<feature type="domain" description="Cytidylate kinase" evidence="9">
    <location>
        <begin position="6"/>
        <end position="197"/>
    </location>
</feature>
<evidence type="ECO:0000256" key="1">
    <source>
        <dbReference type="ARBA" id="ARBA00009427"/>
    </source>
</evidence>
<sequence length="215" mass="22934">MAPLTIAIDGPAAAGKGTLAKRLAAHYALPYLDTGLLYRAVGRRAAERGIDLDDPQATGEVARALDAGEIDEASLRGREAGELASRVAAHPPVRAALVAFQKAFAADPRGAVLDGRDIGTVICPQARVKIFVTASPQVRARRRTEELSAKGRAVDYERILAEVRERDARDAGRLEAPLKPASDAALLDTSEMDIETAFRAACDLVDRALDAERRA</sequence>
<comment type="caution">
    <text evidence="10">The sequence shown here is derived from an EMBL/GenBank/DDBJ whole genome shotgun (WGS) entry which is preliminary data.</text>
</comment>
<accession>A0ABW5CNP3</accession>